<evidence type="ECO:0000259" key="4">
    <source>
        <dbReference type="PROSITE" id="PS50102"/>
    </source>
</evidence>
<dbReference type="PANTHER" id="PTHR10501">
    <property type="entry name" value="U1 SMALL NUCLEAR RIBONUCLEOPROTEIN A/U2 SMALL NUCLEAR RIBONUCLEOPROTEIN B"/>
    <property type="match status" value="1"/>
</dbReference>
<evidence type="ECO:0000256" key="2">
    <source>
        <dbReference type="PROSITE-ProRule" id="PRU00176"/>
    </source>
</evidence>
<keyword evidence="1 2" id="KW-0694">RNA-binding</keyword>
<keyword evidence="6" id="KW-1185">Reference proteome</keyword>
<dbReference type="PROSITE" id="PS50102">
    <property type="entry name" value="RRM"/>
    <property type="match status" value="2"/>
</dbReference>
<dbReference type="Pfam" id="PF00076">
    <property type="entry name" value="RRM_1"/>
    <property type="match status" value="2"/>
</dbReference>
<dbReference type="GO" id="GO:0003723">
    <property type="term" value="F:RNA binding"/>
    <property type="evidence" value="ECO:0007669"/>
    <property type="project" value="UniProtKB-UniRule"/>
</dbReference>
<dbReference type="AlphaFoldDB" id="A0A8J2KGA2"/>
<organism evidence="5 6">
    <name type="scientific">Allacma fusca</name>
    <dbReference type="NCBI Taxonomy" id="39272"/>
    <lineage>
        <taxon>Eukaryota</taxon>
        <taxon>Metazoa</taxon>
        <taxon>Ecdysozoa</taxon>
        <taxon>Arthropoda</taxon>
        <taxon>Hexapoda</taxon>
        <taxon>Collembola</taxon>
        <taxon>Symphypleona</taxon>
        <taxon>Sminthuridae</taxon>
        <taxon>Allacma</taxon>
    </lineage>
</organism>
<feature type="domain" description="RRM" evidence="4">
    <location>
        <begin position="247"/>
        <end position="324"/>
    </location>
</feature>
<protein>
    <recommendedName>
        <fullName evidence="4">RRM domain-containing protein</fullName>
    </recommendedName>
</protein>
<evidence type="ECO:0000313" key="6">
    <source>
        <dbReference type="Proteomes" id="UP000708208"/>
    </source>
</evidence>
<dbReference type="EMBL" id="CAJVCH010297846">
    <property type="protein sequence ID" value="CAG7785511.1"/>
    <property type="molecule type" value="Genomic_DNA"/>
</dbReference>
<dbReference type="OrthoDB" id="431169at2759"/>
<feature type="domain" description="RRM" evidence="4">
    <location>
        <begin position="41"/>
        <end position="124"/>
    </location>
</feature>
<feature type="compositionally biased region" description="Polar residues" evidence="3">
    <location>
        <begin position="18"/>
        <end position="31"/>
    </location>
</feature>
<evidence type="ECO:0000313" key="5">
    <source>
        <dbReference type="EMBL" id="CAG7785511.1"/>
    </source>
</evidence>
<accession>A0A8J2KGA2</accession>
<evidence type="ECO:0000256" key="1">
    <source>
        <dbReference type="ARBA" id="ARBA00022884"/>
    </source>
</evidence>
<sequence>METGDSKETRGEEKDPEPTSTSSEEVMSDTSVCPKGEEEVRTLFVSGLPMDASARELYLLCRGCKGYVDSKLNNARNKYGKPLAPIGFVTFASREDAITAMAELENVPFDPSLSGTIRLEFAKSNSKGSKSLHPLLKQRRVSQQLSPPAGGTVCPTSGLQNPVLANIYHGSPLLLPSQRSPFPYASQMEPHFPTAFSPEVEQGQAFPYGDTLYNPNAAWSQLPFLNGSISAPTPLSAPTFASYSPSPTLFVANLGPFVTVRELTEIFGPSPGFLSVRLYTKGASPVAFVKYVDTRYATQAMTAFQGRALRYSDRGGIRIEYAKSKITDRDDTNWTWSDVGLTGGDMKGSDGWAPFLVPTADPWADVNDNWTIYNPECLQ</sequence>
<reference evidence="5" key="1">
    <citation type="submission" date="2021-06" db="EMBL/GenBank/DDBJ databases">
        <authorList>
            <person name="Hodson N. C."/>
            <person name="Mongue J. A."/>
            <person name="Jaron S. K."/>
        </authorList>
    </citation>
    <scope>NUCLEOTIDE SEQUENCE</scope>
</reference>
<dbReference type="SMART" id="SM00360">
    <property type="entry name" value="RRM"/>
    <property type="match status" value="2"/>
</dbReference>
<name>A0A8J2KGA2_9HEXA</name>
<gene>
    <name evidence="5" type="ORF">AFUS01_LOCUS24129</name>
</gene>
<dbReference type="Proteomes" id="UP000708208">
    <property type="component" value="Unassembled WGS sequence"/>
</dbReference>
<comment type="caution">
    <text evidence="5">The sequence shown here is derived from an EMBL/GenBank/DDBJ whole genome shotgun (WGS) entry which is preliminary data.</text>
</comment>
<feature type="compositionally biased region" description="Basic and acidic residues" evidence="3">
    <location>
        <begin position="1"/>
        <end position="17"/>
    </location>
</feature>
<feature type="region of interest" description="Disordered" evidence="3">
    <location>
        <begin position="1"/>
        <end position="34"/>
    </location>
</feature>
<proteinExistence type="predicted"/>
<dbReference type="InterPro" id="IPR000504">
    <property type="entry name" value="RRM_dom"/>
</dbReference>
<evidence type="ECO:0000256" key="3">
    <source>
        <dbReference type="SAM" id="MobiDB-lite"/>
    </source>
</evidence>